<feature type="region of interest" description="Disordered" evidence="3">
    <location>
        <begin position="59"/>
        <end position="226"/>
    </location>
</feature>
<protein>
    <submittedName>
        <fullName evidence="4">Uncharacterized protein</fullName>
    </submittedName>
</protein>
<organism evidence="4 5">
    <name type="scientific">Stylonychia lemnae</name>
    <name type="common">Ciliate</name>
    <dbReference type="NCBI Taxonomy" id="5949"/>
    <lineage>
        <taxon>Eukaryota</taxon>
        <taxon>Sar</taxon>
        <taxon>Alveolata</taxon>
        <taxon>Ciliophora</taxon>
        <taxon>Intramacronucleata</taxon>
        <taxon>Spirotrichea</taxon>
        <taxon>Stichotrichia</taxon>
        <taxon>Sporadotrichida</taxon>
        <taxon>Oxytrichidae</taxon>
        <taxon>Stylonychinae</taxon>
        <taxon>Stylonychia</taxon>
    </lineage>
</organism>
<sequence length="765" mass="87547">MISFDHEKLKRLVDLVTVVPDANSGHQRGHKFPFIASEIFNCEINSLLDKFFDAPEFKKKEASEHEEEDSEEDKSTNVKEETKDEEEEKKENEAAPSQEQEEEKKQPEEEAVEQKTEEKEQSTPEGEQKEESAETAVATETTDDKEIPPEEEKLKDAEQVEETTSVEAKVEEEIKEPEVKADETKEAEVTELDKEQEQEQTPTAGISQAQPISEPEPEEETKEEEKGGKYLLLERLFKFIRTKETPLNPVLSGYFAKLVTILINRKQKNLIPYVFAPESDVIDCLLHHVQQKSISEILNKFLNIQDHDFESTISAEIKSKQHHVLQSLVEKLSPEATEEDNLNGSAILTDMLDTKEFFNVICQRKHIQRLLDLAFTETENPTASSQNAALQVLNSLIQIYHEKRKDDHRSSNNNDNEDEDTIIQNEDEEGQESPLVEILSQSVSKLIAYLSSPAAAPRQEIDSSYDIKLAPLGHLRLRIIDLIYQLVKLNKASILNSLAETNVFAQISGLVERYPWNNFLQLKVQSLYEEIFENQNADFRGKVLQGSNLAQTLISLSKSKVFEHPSKRGIRHGYMALVVKIANLIQKNKEKQEVQNYLNSLPQPEDWQKFVDGELKSSNDTNSKNLGGQQPRTSMDDDDNEKDYEMNMEKIMAKFTNFNASMSNKSNNENDDEEDDDTEIDRKNSDDQDEEEKKEEDSKESQNQAQESSTSDKQNVQQNEDAPKIIPSEFKEPEPLQGEFADNEFWRPINILEGQSVDDLLADYE</sequence>
<feature type="compositionally biased region" description="Polar residues" evidence="3">
    <location>
        <begin position="705"/>
        <end position="720"/>
    </location>
</feature>
<dbReference type="InParanoid" id="A0A078AYI8"/>
<feature type="compositionally biased region" description="Acidic residues" evidence="3">
    <location>
        <begin position="669"/>
        <end position="679"/>
    </location>
</feature>
<dbReference type="PANTHER" id="PTHR12634">
    <property type="entry name" value="SIT4 YEAST -ASSOCIATING PROTEIN-RELATED"/>
    <property type="match status" value="1"/>
</dbReference>
<dbReference type="EMBL" id="CCKQ01014101">
    <property type="protein sequence ID" value="CDW85853.1"/>
    <property type="molecule type" value="Genomic_DNA"/>
</dbReference>
<feature type="compositionally biased region" description="Basic and acidic residues" evidence="3">
    <location>
        <begin position="102"/>
        <end position="132"/>
    </location>
</feature>
<dbReference type="OrthoDB" id="307647at2759"/>
<evidence type="ECO:0000256" key="3">
    <source>
        <dbReference type="SAM" id="MobiDB-lite"/>
    </source>
</evidence>
<accession>A0A078AYI8</accession>
<gene>
    <name evidence="4" type="primary">Contig4760.g5089</name>
    <name evidence="4" type="ORF">STYLEM_14940</name>
</gene>
<name>A0A078AYI8_STYLE</name>
<feature type="compositionally biased region" description="Basic and acidic residues" evidence="3">
    <location>
        <begin position="168"/>
        <end position="197"/>
    </location>
</feature>
<evidence type="ECO:0000256" key="1">
    <source>
        <dbReference type="ARBA" id="ARBA00006180"/>
    </source>
</evidence>
<evidence type="ECO:0000313" key="4">
    <source>
        <dbReference type="EMBL" id="CDW85853.1"/>
    </source>
</evidence>
<reference evidence="4 5" key="1">
    <citation type="submission" date="2014-06" db="EMBL/GenBank/DDBJ databases">
        <authorList>
            <person name="Swart Estienne"/>
        </authorList>
    </citation>
    <scope>NUCLEOTIDE SEQUENCE [LARGE SCALE GENOMIC DNA]</scope>
    <source>
        <strain evidence="4 5">130c</strain>
    </source>
</reference>
<comment type="similarity">
    <text evidence="1">Belongs to the SAPS family.</text>
</comment>
<keyword evidence="5" id="KW-1185">Reference proteome</keyword>
<feature type="compositionally biased region" description="Basic and acidic residues" evidence="3">
    <location>
        <begin position="73"/>
        <end position="82"/>
    </location>
</feature>
<dbReference type="AlphaFoldDB" id="A0A078AYI8"/>
<feature type="region of interest" description="Disordered" evidence="3">
    <location>
        <begin position="660"/>
        <end position="744"/>
    </location>
</feature>
<dbReference type="Proteomes" id="UP000039865">
    <property type="component" value="Unassembled WGS sequence"/>
</dbReference>
<feature type="compositionally biased region" description="Basic and acidic residues" evidence="3">
    <location>
        <begin position="142"/>
        <end position="158"/>
    </location>
</feature>
<dbReference type="GO" id="GO:0019903">
    <property type="term" value="F:protein phosphatase binding"/>
    <property type="evidence" value="ECO:0007669"/>
    <property type="project" value="InterPro"/>
</dbReference>
<dbReference type="OMA" id="IHYIIDE"/>
<evidence type="ECO:0000256" key="2">
    <source>
        <dbReference type="ARBA" id="ARBA00023306"/>
    </source>
</evidence>
<feature type="compositionally biased region" description="Polar residues" evidence="3">
    <location>
        <begin position="199"/>
        <end position="211"/>
    </location>
</feature>
<dbReference type="GO" id="GO:0019888">
    <property type="term" value="F:protein phosphatase regulator activity"/>
    <property type="evidence" value="ECO:0007669"/>
    <property type="project" value="TreeGrafter"/>
</dbReference>
<feature type="region of interest" description="Disordered" evidence="3">
    <location>
        <begin position="615"/>
        <end position="641"/>
    </location>
</feature>
<proteinExistence type="inferred from homology"/>
<dbReference type="Pfam" id="PF04499">
    <property type="entry name" value="SAPS"/>
    <property type="match status" value="1"/>
</dbReference>
<feature type="compositionally biased region" description="Polar residues" evidence="3">
    <location>
        <begin position="618"/>
        <end position="633"/>
    </location>
</feature>
<keyword evidence="2" id="KW-0131">Cell cycle</keyword>
<evidence type="ECO:0000313" key="5">
    <source>
        <dbReference type="Proteomes" id="UP000039865"/>
    </source>
</evidence>
<dbReference type="PANTHER" id="PTHR12634:SF8">
    <property type="entry name" value="FIERY MOUNTAIN, ISOFORM D"/>
    <property type="match status" value="1"/>
</dbReference>
<dbReference type="InterPro" id="IPR007587">
    <property type="entry name" value="SAPS"/>
</dbReference>